<reference evidence="2" key="2">
    <citation type="journal article" date="2022" name="Proc. Natl. Acad. Sci. U.S.A.">
        <title>Diploid-dominant life cycles characterize the early evolution of Fungi.</title>
        <authorList>
            <person name="Amses K.R."/>
            <person name="Simmons D.R."/>
            <person name="Longcore J.E."/>
            <person name="Mondo S.J."/>
            <person name="Seto K."/>
            <person name="Jeronimo G.H."/>
            <person name="Bonds A.E."/>
            <person name="Quandt C.A."/>
            <person name="Davis W.J."/>
            <person name="Chang Y."/>
            <person name="Federici B.A."/>
            <person name="Kuo A."/>
            <person name="LaButti K."/>
            <person name="Pangilinan J."/>
            <person name="Andreopoulos W."/>
            <person name="Tritt A."/>
            <person name="Riley R."/>
            <person name="Hundley H."/>
            <person name="Johnson J."/>
            <person name="Lipzen A."/>
            <person name="Barry K."/>
            <person name="Lang B.F."/>
            <person name="Cuomo C.A."/>
            <person name="Buchler N.E."/>
            <person name="Grigoriev I.V."/>
            <person name="Spatafora J.W."/>
            <person name="Stajich J.E."/>
            <person name="James T.Y."/>
        </authorList>
    </citation>
    <scope>NUCLEOTIDE SEQUENCE</scope>
    <source>
        <strain evidence="2">AG</strain>
    </source>
</reference>
<dbReference type="AlphaFoldDB" id="A0AAD5EGI9"/>
<protein>
    <submittedName>
        <fullName evidence="2">Uncharacterized protein</fullName>
    </submittedName>
</protein>
<evidence type="ECO:0000313" key="3">
    <source>
        <dbReference type="Proteomes" id="UP001206595"/>
    </source>
</evidence>
<proteinExistence type="predicted"/>
<sequence>MWFFPLIFIICYSTHFFFSTNLGSLLGRVFYFFNQLYLSILCNSFCCNGPLHNFFSSLSYYTFFFFFFFFKCWSRNLRLSVLHHAYLHRLLAQYFIV</sequence>
<dbReference type="RefSeq" id="XP_051447946.1">
    <property type="nucleotide sequence ID" value="XM_051586402.1"/>
</dbReference>
<gene>
    <name evidence="2" type="ORF">K450DRAFT_225579</name>
</gene>
<comment type="caution">
    <text evidence="2">The sequence shown here is derived from an EMBL/GenBank/DDBJ whole genome shotgun (WGS) entry which is preliminary data.</text>
</comment>
<keyword evidence="1" id="KW-0472">Membrane</keyword>
<organism evidence="2 3">
    <name type="scientific">Umbelopsis ramanniana AG</name>
    <dbReference type="NCBI Taxonomy" id="1314678"/>
    <lineage>
        <taxon>Eukaryota</taxon>
        <taxon>Fungi</taxon>
        <taxon>Fungi incertae sedis</taxon>
        <taxon>Mucoromycota</taxon>
        <taxon>Mucoromycotina</taxon>
        <taxon>Umbelopsidomycetes</taxon>
        <taxon>Umbelopsidales</taxon>
        <taxon>Umbelopsidaceae</taxon>
        <taxon>Umbelopsis</taxon>
    </lineage>
</organism>
<keyword evidence="1" id="KW-1133">Transmembrane helix</keyword>
<feature type="transmembrane region" description="Helical" evidence="1">
    <location>
        <begin position="7"/>
        <end position="31"/>
    </location>
</feature>
<evidence type="ECO:0000313" key="2">
    <source>
        <dbReference type="EMBL" id="KAI8582942.1"/>
    </source>
</evidence>
<feature type="transmembrane region" description="Helical" evidence="1">
    <location>
        <begin position="51"/>
        <end position="70"/>
    </location>
</feature>
<dbReference type="EMBL" id="MU620898">
    <property type="protein sequence ID" value="KAI8582942.1"/>
    <property type="molecule type" value="Genomic_DNA"/>
</dbReference>
<keyword evidence="1" id="KW-0812">Transmembrane</keyword>
<accession>A0AAD5EGI9</accession>
<evidence type="ECO:0000256" key="1">
    <source>
        <dbReference type="SAM" id="Phobius"/>
    </source>
</evidence>
<dbReference type="GeneID" id="75911750"/>
<keyword evidence="3" id="KW-1185">Reference proteome</keyword>
<name>A0AAD5EGI9_UMBRA</name>
<dbReference type="Proteomes" id="UP001206595">
    <property type="component" value="Unassembled WGS sequence"/>
</dbReference>
<reference evidence="2" key="1">
    <citation type="submission" date="2021-06" db="EMBL/GenBank/DDBJ databases">
        <authorList>
            <consortium name="DOE Joint Genome Institute"/>
            <person name="Mondo S.J."/>
            <person name="Amses K.R."/>
            <person name="Simmons D.R."/>
            <person name="Longcore J.E."/>
            <person name="Seto K."/>
            <person name="Alves G.H."/>
            <person name="Bonds A.E."/>
            <person name="Quandt C.A."/>
            <person name="Davis W.J."/>
            <person name="Chang Y."/>
            <person name="Letcher P.M."/>
            <person name="Powell M.J."/>
            <person name="Kuo A."/>
            <person name="Labutti K."/>
            <person name="Pangilinan J."/>
            <person name="Andreopoulos W."/>
            <person name="Tritt A."/>
            <person name="Riley R."/>
            <person name="Hundley H."/>
            <person name="Johnson J."/>
            <person name="Lipzen A."/>
            <person name="Barry K."/>
            <person name="Berbee M.L."/>
            <person name="Buchler N.E."/>
            <person name="Grigoriev I.V."/>
            <person name="Spatafora J.W."/>
            <person name="Stajich J.E."/>
            <person name="James T.Y."/>
        </authorList>
    </citation>
    <scope>NUCLEOTIDE SEQUENCE</scope>
    <source>
        <strain evidence="2">AG</strain>
    </source>
</reference>